<comment type="caution">
    <text evidence="3">The sequence shown here is derived from an EMBL/GenBank/DDBJ whole genome shotgun (WGS) entry which is preliminary data.</text>
</comment>
<dbReference type="Pfam" id="PF00534">
    <property type="entry name" value="Glycos_transf_1"/>
    <property type="match status" value="1"/>
</dbReference>
<evidence type="ECO:0000313" key="4">
    <source>
        <dbReference type="Proteomes" id="UP001597476"/>
    </source>
</evidence>
<keyword evidence="3" id="KW-0328">Glycosyltransferase</keyword>
<reference evidence="4" key="1">
    <citation type="journal article" date="2019" name="Int. J. Syst. Evol. Microbiol.">
        <title>The Global Catalogue of Microorganisms (GCM) 10K type strain sequencing project: providing services to taxonomists for standard genome sequencing and annotation.</title>
        <authorList>
            <consortium name="The Broad Institute Genomics Platform"/>
            <consortium name="The Broad Institute Genome Sequencing Center for Infectious Disease"/>
            <person name="Wu L."/>
            <person name="Ma J."/>
        </authorList>
    </citation>
    <scope>NUCLEOTIDE SEQUENCE [LARGE SCALE GENOMIC DNA]</scope>
    <source>
        <strain evidence="4">KCTC 42398</strain>
    </source>
</reference>
<dbReference type="InterPro" id="IPR028098">
    <property type="entry name" value="Glyco_trans_4-like_N"/>
</dbReference>
<gene>
    <name evidence="3" type="ORF">ACFSR8_01035</name>
</gene>
<dbReference type="Pfam" id="PF13439">
    <property type="entry name" value="Glyco_transf_4"/>
    <property type="match status" value="1"/>
</dbReference>
<sequence>MKKLLILGQVPKEYGGSYTTGVANVIMEIVGHLKGEFDVYIYATNLNSGEGKKINGISLLGYSYPILVIFLIKEFLNSPIRFFRLYGEFKNKFGVIPIKNLSYLVILKHYIKKIKPDIINAHGIMFAPILKNLDIGRDVFYSFHGFMYDDQNSIEANKKRGLDIKKLYFNSVPWVKKAIYLTPEMKSKGENKLKIVADKSSIISNGVNVKKFKYSSEERKKLRNRYNIDENSKIFISVGALTHRKNHAGFIEYLIRNNFKGHYWIIGKFEAEESKNIILNYQESVSSFEIKVINYVDHDMLYQYYSAADIYAHPSTSEGQALVVFEALCCGLPVMANQDIKGTVCVGREYDDSVKFVNLKTSKLLEIDNPNRKKLSQRCKEDFDWTMVADKYKACFLNEFN</sequence>
<dbReference type="EC" id="2.4.-.-" evidence="3"/>
<organism evidence="3 4">
    <name type="scientific">Hyunsoonleella rubra</name>
    <dbReference type="NCBI Taxonomy" id="1737062"/>
    <lineage>
        <taxon>Bacteria</taxon>
        <taxon>Pseudomonadati</taxon>
        <taxon>Bacteroidota</taxon>
        <taxon>Flavobacteriia</taxon>
        <taxon>Flavobacteriales</taxon>
        <taxon>Flavobacteriaceae</taxon>
    </lineage>
</organism>
<dbReference type="InterPro" id="IPR050194">
    <property type="entry name" value="Glycosyltransferase_grp1"/>
</dbReference>
<keyword evidence="3" id="KW-0808">Transferase</keyword>
<evidence type="ECO:0000313" key="3">
    <source>
        <dbReference type="EMBL" id="MFD2724781.1"/>
    </source>
</evidence>
<keyword evidence="4" id="KW-1185">Reference proteome</keyword>
<dbReference type="RefSeq" id="WP_380288157.1">
    <property type="nucleotide sequence ID" value="NZ_JBHULY010000005.1"/>
</dbReference>
<dbReference type="PANTHER" id="PTHR45947">
    <property type="entry name" value="SULFOQUINOVOSYL TRANSFERASE SQD2"/>
    <property type="match status" value="1"/>
</dbReference>
<name>A0ABW5T683_9FLAO</name>
<dbReference type="Gene3D" id="3.40.50.2000">
    <property type="entry name" value="Glycogen Phosphorylase B"/>
    <property type="match status" value="2"/>
</dbReference>
<protein>
    <submittedName>
        <fullName evidence="3">Glycosyltransferase family 4 protein</fullName>
        <ecNumber evidence="3">2.4.-.-</ecNumber>
    </submittedName>
</protein>
<evidence type="ECO:0000259" key="2">
    <source>
        <dbReference type="Pfam" id="PF13439"/>
    </source>
</evidence>
<dbReference type="InterPro" id="IPR001296">
    <property type="entry name" value="Glyco_trans_1"/>
</dbReference>
<feature type="domain" description="Glycosyl transferase family 1" evidence="1">
    <location>
        <begin position="219"/>
        <end position="343"/>
    </location>
</feature>
<dbReference type="EMBL" id="JBHULY010000005">
    <property type="protein sequence ID" value="MFD2724781.1"/>
    <property type="molecule type" value="Genomic_DNA"/>
</dbReference>
<dbReference type="SUPFAM" id="SSF53756">
    <property type="entry name" value="UDP-Glycosyltransferase/glycogen phosphorylase"/>
    <property type="match status" value="1"/>
</dbReference>
<proteinExistence type="predicted"/>
<feature type="domain" description="Glycosyltransferase subfamily 4-like N-terminal" evidence="2">
    <location>
        <begin position="21"/>
        <end position="210"/>
    </location>
</feature>
<dbReference type="GO" id="GO:0016757">
    <property type="term" value="F:glycosyltransferase activity"/>
    <property type="evidence" value="ECO:0007669"/>
    <property type="project" value="UniProtKB-KW"/>
</dbReference>
<evidence type="ECO:0000259" key="1">
    <source>
        <dbReference type="Pfam" id="PF00534"/>
    </source>
</evidence>
<dbReference type="CDD" id="cd03801">
    <property type="entry name" value="GT4_PimA-like"/>
    <property type="match status" value="1"/>
</dbReference>
<dbReference type="Proteomes" id="UP001597476">
    <property type="component" value="Unassembled WGS sequence"/>
</dbReference>
<dbReference type="PANTHER" id="PTHR45947:SF3">
    <property type="entry name" value="SULFOQUINOVOSYL TRANSFERASE SQD2"/>
    <property type="match status" value="1"/>
</dbReference>
<accession>A0ABW5T683</accession>